<protein>
    <submittedName>
        <fullName evidence="1">Uncharacterized protein</fullName>
    </submittedName>
</protein>
<dbReference type="AlphaFoldDB" id="A0A6A4GAH0"/>
<accession>A0A6A4GAH0</accession>
<reference evidence="1" key="1">
    <citation type="journal article" date="2019" name="Environ. Microbiol.">
        <title>Fungal ecological strategies reflected in gene transcription - a case study of two litter decomposers.</title>
        <authorList>
            <person name="Barbi F."/>
            <person name="Kohler A."/>
            <person name="Barry K."/>
            <person name="Baskaran P."/>
            <person name="Daum C."/>
            <person name="Fauchery L."/>
            <person name="Ihrmark K."/>
            <person name="Kuo A."/>
            <person name="LaButti K."/>
            <person name="Lipzen A."/>
            <person name="Morin E."/>
            <person name="Grigoriev I.V."/>
            <person name="Henrissat B."/>
            <person name="Lindahl B."/>
            <person name="Martin F."/>
        </authorList>
    </citation>
    <scope>NUCLEOTIDE SEQUENCE</scope>
    <source>
        <strain evidence="1">JB14</strain>
    </source>
</reference>
<gene>
    <name evidence="1" type="ORF">BT96DRAFT_1056883</name>
</gene>
<keyword evidence="2" id="KW-1185">Reference proteome</keyword>
<evidence type="ECO:0000313" key="2">
    <source>
        <dbReference type="Proteomes" id="UP000799118"/>
    </source>
</evidence>
<dbReference type="EMBL" id="ML771490">
    <property type="protein sequence ID" value="KAE9382474.1"/>
    <property type="molecule type" value="Genomic_DNA"/>
</dbReference>
<name>A0A6A4GAH0_9AGAR</name>
<evidence type="ECO:0000313" key="1">
    <source>
        <dbReference type="EMBL" id="KAE9382474.1"/>
    </source>
</evidence>
<dbReference type="Proteomes" id="UP000799118">
    <property type="component" value="Unassembled WGS sequence"/>
</dbReference>
<organism evidence="1 2">
    <name type="scientific">Gymnopus androsaceus JB14</name>
    <dbReference type="NCBI Taxonomy" id="1447944"/>
    <lineage>
        <taxon>Eukaryota</taxon>
        <taxon>Fungi</taxon>
        <taxon>Dikarya</taxon>
        <taxon>Basidiomycota</taxon>
        <taxon>Agaricomycotina</taxon>
        <taxon>Agaricomycetes</taxon>
        <taxon>Agaricomycetidae</taxon>
        <taxon>Agaricales</taxon>
        <taxon>Marasmiineae</taxon>
        <taxon>Omphalotaceae</taxon>
        <taxon>Gymnopus</taxon>
    </lineage>
</organism>
<proteinExistence type="predicted"/>
<sequence>MYLSELASCQRRWIGGNSGVTVQKQHSNTALYDLLVPSIFHIRSIQSLVNECSLFRNWRSVNICSEPYEDGGLRGPIGVFGCRRKSATMMASSLQTFSVQASLSGLVARAYKRGLSIGLWQIDVLPKANNIHIYTLLLERFQDAQFGSPRSIKSKLFVTQTKLDFAKGNGPDFNFLGILSLGNLSRYYRVDEKIFKVELVRDTKV</sequence>